<proteinExistence type="inferred from homology"/>
<gene>
    <name evidence="5" type="ORF">HUK82_11580</name>
</gene>
<evidence type="ECO:0000313" key="5">
    <source>
        <dbReference type="EMBL" id="NVN41196.1"/>
    </source>
</evidence>
<dbReference type="FunFam" id="3.40.50.1000:FF:000022">
    <property type="entry name" value="Phosphoglycolate phosphatase"/>
    <property type="match status" value="1"/>
</dbReference>
<comment type="catalytic activity">
    <reaction evidence="1">
        <text>2-phosphoglycolate + H2O = glycolate + phosphate</text>
        <dbReference type="Rhea" id="RHEA:14369"/>
        <dbReference type="ChEBI" id="CHEBI:15377"/>
        <dbReference type="ChEBI" id="CHEBI:29805"/>
        <dbReference type="ChEBI" id="CHEBI:43474"/>
        <dbReference type="ChEBI" id="CHEBI:58033"/>
        <dbReference type="EC" id="3.1.3.18"/>
    </reaction>
</comment>
<name>A0A850PG51_9PROT</name>
<evidence type="ECO:0000256" key="1">
    <source>
        <dbReference type="ARBA" id="ARBA00000830"/>
    </source>
</evidence>
<organism evidence="5 6">
    <name type="scientific">Ameyamaea chiangmaiensis</name>
    <dbReference type="NCBI Taxonomy" id="442969"/>
    <lineage>
        <taxon>Bacteria</taxon>
        <taxon>Pseudomonadati</taxon>
        <taxon>Pseudomonadota</taxon>
        <taxon>Alphaproteobacteria</taxon>
        <taxon>Acetobacterales</taxon>
        <taxon>Acetobacteraceae</taxon>
        <taxon>Ameyamaea</taxon>
    </lineage>
</organism>
<dbReference type="SUPFAM" id="SSF56784">
    <property type="entry name" value="HAD-like"/>
    <property type="match status" value="1"/>
</dbReference>
<dbReference type="EC" id="3.1.3.18" evidence="4"/>
<dbReference type="Proteomes" id="UP000585665">
    <property type="component" value="Unassembled WGS sequence"/>
</dbReference>
<dbReference type="InterPro" id="IPR006439">
    <property type="entry name" value="HAD-SF_hydro_IA"/>
</dbReference>
<dbReference type="GO" id="GO:0006281">
    <property type="term" value="P:DNA repair"/>
    <property type="evidence" value="ECO:0007669"/>
    <property type="project" value="TreeGrafter"/>
</dbReference>
<keyword evidence="6" id="KW-1185">Reference proteome</keyword>
<evidence type="ECO:0000256" key="3">
    <source>
        <dbReference type="ARBA" id="ARBA00006171"/>
    </source>
</evidence>
<evidence type="ECO:0000256" key="4">
    <source>
        <dbReference type="ARBA" id="ARBA00013078"/>
    </source>
</evidence>
<dbReference type="NCBIfam" id="TIGR01549">
    <property type="entry name" value="HAD-SF-IA-v1"/>
    <property type="match status" value="1"/>
</dbReference>
<comment type="pathway">
    <text evidence="2">Organic acid metabolism; glycolate biosynthesis; glycolate from 2-phosphoglycolate: step 1/1.</text>
</comment>
<dbReference type="InterPro" id="IPR041492">
    <property type="entry name" value="HAD_2"/>
</dbReference>
<evidence type="ECO:0000313" key="6">
    <source>
        <dbReference type="Proteomes" id="UP000585665"/>
    </source>
</evidence>
<dbReference type="GO" id="GO:0005829">
    <property type="term" value="C:cytosol"/>
    <property type="evidence" value="ECO:0007669"/>
    <property type="project" value="TreeGrafter"/>
</dbReference>
<comment type="similarity">
    <text evidence="3">Belongs to the HAD-like hydrolase superfamily. CbbY/CbbZ/Gph/YieH family.</text>
</comment>
<dbReference type="PANTHER" id="PTHR43434">
    <property type="entry name" value="PHOSPHOGLYCOLATE PHOSPHATASE"/>
    <property type="match status" value="1"/>
</dbReference>
<dbReference type="AlphaFoldDB" id="A0A850PG51"/>
<sequence length="174" mass="18125">GAAALVARLLDRAGAAASGIDRLEATHRYIADYTPRSLDETRLFPGTEDALDRLRRDGWRLAVCTNKPVAAARHILEGMSISPLFAAIAGGDSYPTRKPDPASLRGAVETAGSVAARAVMVGDHTNDIQAASGAQVASIFARWGYGRPEMETGATAACATIGDIPGVAERLIPA</sequence>
<dbReference type="InterPro" id="IPR023198">
    <property type="entry name" value="PGP-like_dom2"/>
</dbReference>
<dbReference type="Gene3D" id="1.10.150.240">
    <property type="entry name" value="Putative phosphatase, domain 2"/>
    <property type="match status" value="1"/>
</dbReference>
<evidence type="ECO:0000256" key="2">
    <source>
        <dbReference type="ARBA" id="ARBA00004818"/>
    </source>
</evidence>
<dbReference type="EMBL" id="JABXXR010000100">
    <property type="protein sequence ID" value="NVN41196.1"/>
    <property type="molecule type" value="Genomic_DNA"/>
</dbReference>
<accession>A0A850PG51</accession>
<protein>
    <recommendedName>
        <fullName evidence="4">phosphoglycolate phosphatase</fullName>
        <ecNumber evidence="4">3.1.3.18</ecNumber>
    </recommendedName>
</protein>
<dbReference type="Gene3D" id="3.40.50.1000">
    <property type="entry name" value="HAD superfamily/HAD-like"/>
    <property type="match status" value="1"/>
</dbReference>
<feature type="non-terminal residue" evidence="5">
    <location>
        <position position="1"/>
    </location>
</feature>
<dbReference type="InterPro" id="IPR023214">
    <property type="entry name" value="HAD_sf"/>
</dbReference>
<dbReference type="PANTHER" id="PTHR43434:SF1">
    <property type="entry name" value="PHOSPHOGLYCOLATE PHOSPHATASE"/>
    <property type="match status" value="1"/>
</dbReference>
<dbReference type="InterPro" id="IPR050155">
    <property type="entry name" value="HAD-like_hydrolase_sf"/>
</dbReference>
<comment type="caution">
    <text evidence="5">The sequence shown here is derived from an EMBL/GenBank/DDBJ whole genome shotgun (WGS) entry which is preliminary data.</text>
</comment>
<dbReference type="Pfam" id="PF13419">
    <property type="entry name" value="HAD_2"/>
    <property type="match status" value="1"/>
</dbReference>
<dbReference type="InterPro" id="IPR036412">
    <property type="entry name" value="HAD-like_sf"/>
</dbReference>
<dbReference type="GO" id="GO:0008967">
    <property type="term" value="F:phosphoglycolate phosphatase activity"/>
    <property type="evidence" value="ECO:0007669"/>
    <property type="project" value="UniProtKB-EC"/>
</dbReference>
<dbReference type="RefSeq" id="WP_176614107.1">
    <property type="nucleotide sequence ID" value="NZ_JABXXR010000100.1"/>
</dbReference>
<reference evidence="5 6" key="1">
    <citation type="submission" date="2020-06" db="EMBL/GenBank/DDBJ databases">
        <title>Description of novel acetic acid bacteria.</title>
        <authorList>
            <person name="Sombolestani A."/>
        </authorList>
    </citation>
    <scope>NUCLEOTIDE SEQUENCE [LARGE SCALE GENOMIC DNA]</scope>
    <source>
        <strain evidence="5 6">LMG 27010</strain>
    </source>
</reference>
<keyword evidence="5" id="KW-0378">Hydrolase</keyword>